<protein>
    <recommendedName>
        <fullName evidence="3">GDNF/GAS1 domain-containing protein</fullName>
    </recommendedName>
</protein>
<comment type="caution">
    <text evidence="1">The sequence shown here is derived from an EMBL/GenBank/DDBJ whole genome shotgun (WGS) entry which is preliminary data.</text>
</comment>
<dbReference type="Proteomes" id="UP000762676">
    <property type="component" value="Unassembled WGS sequence"/>
</dbReference>
<reference evidence="1 2" key="1">
    <citation type="journal article" date="2021" name="Elife">
        <title>Chloroplast acquisition without the gene transfer in kleptoplastic sea slugs, Plakobranchus ocellatus.</title>
        <authorList>
            <person name="Maeda T."/>
            <person name="Takahashi S."/>
            <person name="Yoshida T."/>
            <person name="Shimamura S."/>
            <person name="Takaki Y."/>
            <person name="Nagai Y."/>
            <person name="Toyoda A."/>
            <person name="Suzuki Y."/>
            <person name="Arimoto A."/>
            <person name="Ishii H."/>
            <person name="Satoh N."/>
            <person name="Nishiyama T."/>
            <person name="Hasebe M."/>
            <person name="Maruyama T."/>
            <person name="Minagawa J."/>
            <person name="Obokata J."/>
            <person name="Shigenobu S."/>
        </authorList>
    </citation>
    <scope>NUCLEOTIDE SEQUENCE [LARGE SCALE GENOMIC DNA]</scope>
</reference>
<evidence type="ECO:0000313" key="2">
    <source>
        <dbReference type="Proteomes" id="UP000762676"/>
    </source>
</evidence>
<organism evidence="1 2">
    <name type="scientific">Elysia marginata</name>
    <dbReference type="NCBI Taxonomy" id="1093978"/>
    <lineage>
        <taxon>Eukaryota</taxon>
        <taxon>Metazoa</taxon>
        <taxon>Spiralia</taxon>
        <taxon>Lophotrochozoa</taxon>
        <taxon>Mollusca</taxon>
        <taxon>Gastropoda</taxon>
        <taxon>Heterobranchia</taxon>
        <taxon>Euthyneura</taxon>
        <taxon>Panpulmonata</taxon>
        <taxon>Sacoglossa</taxon>
        <taxon>Placobranchoidea</taxon>
        <taxon>Plakobranchidae</taxon>
        <taxon>Elysia</taxon>
    </lineage>
</organism>
<keyword evidence="2" id="KW-1185">Reference proteome</keyword>
<name>A0AAV4ER23_9GAST</name>
<gene>
    <name evidence="1" type="ORF">ElyMa_001894500</name>
</gene>
<evidence type="ECO:0008006" key="3">
    <source>
        <dbReference type="Google" id="ProtNLM"/>
    </source>
</evidence>
<dbReference type="EMBL" id="BMAT01003848">
    <property type="protein sequence ID" value="GFR63418.1"/>
    <property type="molecule type" value="Genomic_DNA"/>
</dbReference>
<sequence>MFSHRLFADSECWAGTEYCKNDYLAKASTLNNYDPLCGMLEDLSECMLDIDECDKDYIYQKILPRYYNESRMMGVHCAAEDMSMATRVPPHLDCGSATDVCTAEFYAAASQLTSWDPFCGLKKKKEIIAARAISLERGENS</sequence>
<evidence type="ECO:0000313" key="1">
    <source>
        <dbReference type="EMBL" id="GFR63418.1"/>
    </source>
</evidence>
<proteinExistence type="predicted"/>
<dbReference type="AlphaFoldDB" id="A0AAV4ER23"/>
<accession>A0AAV4ER23</accession>